<evidence type="ECO:0000313" key="3">
    <source>
        <dbReference type="Proteomes" id="UP001501337"/>
    </source>
</evidence>
<organism evidence="2 3">
    <name type="scientific">Allohahella marinimesophila</name>
    <dbReference type="NCBI Taxonomy" id="1054972"/>
    <lineage>
        <taxon>Bacteria</taxon>
        <taxon>Pseudomonadati</taxon>
        <taxon>Pseudomonadota</taxon>
        <taxon>Gammaproteobacteria</taxon>
        <taxon>Oceanospirillales</taxon>
        <taxon>Hahellaceae</taxon>
        <taxon>Allohahella</taxon>
    </lineage>
</organism>
<dbReference type="Proteomes" id="UP001501337">
    <property type="component" value="Unassembled WGS sequence"/>
</dbReference>
<keyword evidence="3" id="KW-1185">Reference proteome</keyword>
<accession>A0ABP7NQX2</accession>
<evidence type="ECO:0000259" key="1">
    <source>
        <dbReference type="Pfam" id="PF07238"/>
    </source>
</evidence>
<proteinExistence type="predicted"/>
<sequence>MDYTSIMGLVGAAFCTTKQYADEFRLDGVLDNDDDDFEALLGQNKQDQGDHDDLDLDDEDFAAAAKSKELRQHQRIKASFRVEVVHPDTGVMQSQTRDISESGAFIKIKNELLSHKNVIIQLRVLGLPTGPGELVTGRVVRVEEDGLGVLFVQVDSDGAANDDY</sequence>
<dbReference type="SUPFAM" id="SSF141371">
    <property type="entry name" value="PilZ domain-like"/>
    <property type="match status" value="1"/>
</dbReference>
<dbReference type="InterPro" id="IPR009875">
    <property type="entry name" value="PilZ_domain"/>
</dbReference>
<evidence type="ECO:0000313" key="2">
    <source>
        <dbReference type="EMBL" id="GAA3952157.1"/>
    </source>
</evidence>
<feature type="domain" description="PilZ" evidence="1">
    <location>
        <begin position="70"/>
        <end position="157"/>
    </location>
</feature>
<gene>
    <name evidence="2" type="ORF">GCM10022278_09010</name>
</gene>
<comment type="caution">
    <text evidence="2">The sequence shown here is derived from an EMBL/GenBank/DDBJ whole genome shotgun (WGS) entry which is preliminary data.</text>
</comment>
<dbReference type="RefSeq" id="WP_344803690.1">
    <property type="nucleotide sequence ID" value="NZ_BAABBO010000001.1"/>
</dbReference>
<reference evidence="3" key="1">
    <citation type="journal article" date="2019" name="Int. J. Syst. Evol. Microbiol.">
        <title>The Global Catalogue of Microorganisms (GCM) 10K type strain sequencing project: providing services to taxonomists for standard genome sequencing and annotation.</title>
        <authorList>
            <consortium name="The Broad Institute Genomics Platform"/>
            <consortium name="The Broad Institute Genome Sequencing Center for Infectious Disease"/>
            <person name="Wu L."/>
            <person name="Ma J."/>
        </authorList>
    </citation>
    <scope>NUCLEOTIDE SEQUENCE [LARGE SCALE GENOMIC DNA]</scope>
    <source>
        <strain evidence="3">JCM 17555</strain>
    </source>
</reference>
<dbReference type="Gene3D" id="2.40.10.220">
    <property type="entry name" value="predicted glycosyltransferase like domains"/>
    <property type="match status" value="1"/>
</dbReference>
<name>A0ABP7NQX2_9GAMM</name>
<dbReference type="Pfam" id="PF07238">
    <property type="entry name" value="PilZ"/>
    <property type="match status" value="1"/>
</dbReference>
<protein>
    <recommendedName>
        <fullName evidence="1">PilZ domain-containing protein</fullName>
    </recommendedName>
</protein>
<dbReference type="EMBL" id="BAABBO010000001">
    <property type="protein sequence ID" value="GAA3952157.1"/>
    <property type="molecule type" value="Genomic_DNA"/>
</dbReference>